<accession>A0ABS0XES0</accession>
<gene>
    <name evidence="2" type="ORF">JGB26_32265</name>
</gene>
<keyword evidence="2" id="KW-0560">Oxidoreductase</keyword>
<comment type="caution">
    <text evidence="2">The sequence shown here is derived from an EMBL/GenBank/DDBJ whole genome shotgun (WGS) entry which is preliminary data.</text>
</comment>
<dbReference type="Gene3D" id="3.30.9.10">
    <property type="entry name" value="D-Amino Acid Oxidase, subunit A, domain 2"/>
    <property type="match status" value="1"/>
</dbReference>
<sequence length="408" mass="44368">MPHPREGGRALVVGLGIAGIATAVRLRQIGWDPVLVERAPARRSGGYYIALFGSGVASARRLGVLERIGDRGGPRITLYDVDRSGNRRPRVNLGALAGGPRPLLRGDVEHGLFTALPDDVEIRYATVPTRIDQDGSGVRVALHDTAADTTVDERFALVVGADGMRSTVRGLAFGPRRYLHPMNYMIGATLLDGPVDGFALSEGLVLAEPGRSAWAFPFADRAPSLLFSYRTHDVDAEFRRPPIQSVRAAFGPEPTGPLLECLLDRYERAPDALFDSVQQVRMPHWHRGRVVLVGDAAWCMTLYSGMGVSSGLAGGELLGTMLQRHDGDVPGALRAWEARMRPFIRTQQESALVSGRRMFTPLDRKELIVRAGISRLMRAPGLGKAVCRKLLDSKDMRAKNADVAAPWG</sequence>
<keyword evidence="2" id="KW-0503">Monooxygenase</keyword>
<dbReference type="Gene3D" id="3.50.50.60">
    <property type="entry name" value="FAD/NAD(P)-binding domain"/>
    <property type="match status" value="1"/>
</dbReference>
<protein>
    <submittedName>
        <fullName evidence="2">FAD-dependent monooxygenase</fullName>
    </submittedName>
</protein>
<evidence type="ECO:0000259" key="1">
    <source>
        <dbReference type="Pfam" id="PF01494"/>
    </source>
</evidence>
<dbReference type="Pfam" id="PF01494">
    <property type="entry name" value="FAD_binding_3"/>
    <property type="match status" value="1"/>
</dbReference>
<dbReference type="InterPro" id="IPR036188">
    <property type="entry name" value="FAD/NAD-bd_sf"/>
</dbReference>
<dbReference type="GO" id="GO:0004497">
    <property type="term" value="F:monooxygenase activity"/>
    <property type="evidence" value="ECO:0007669"/>
    <property type="project" value="UniProtKB-KW"/>
</dbReference>
<evidence type="ECO:0000313" key="2">
    <source>
        <dbReference type="EMBL" id="MBJ3811713.1"/>
    </source>
</evidence>
<proteinExistence type="predicted"/>
<dbReference type="InterPro" id="IPR051704">
    <property type="entry name" value="FAD_aromatic-hydroxylase"/>
</dbReference>
<dbReference type="PANTHER" id="PTHR46865">
    <property type="entry name" value="OXIDOREDUCTASE-RELATED"/>
    <property type="match status" value="1"/>
</dbReference>
<feature type="domain" description="FAD-binding" evidence="1">
    <location>
        <begin position="10"/>
        <end position="170"/>
    </location>
</feature>
<evidence type="ECO:0000313" key="3">
    <source>
        <dbReference type="Proteomes" id="UP000634780"/>
    </source>
</evidence>
<dbReference type="InterPro" id="IPR002938">
    <property type="entry name" value="FAD-bd"/>
</dbReference>
<name>A0ABS0XES0_9ACTN</name>
<dbReference type="EMBL" id="JAEKOZ010000029">
    <property type="protein sequence ID" value="MBJ3811713.1"/>
    <property type="molecule type" value="Genomic_DNA"/>
</dbReference>
<dbReference type="PRINTS" id="PR00420">
    <property type="entry name" value="RNGMNOXGNASE"/>
</dbReference>
<dbReference type="PANTHER" id="PTHR46865:SF8">
    <property type="entry name" value="POSSIBLE OXIDOREDUCTASE"/>
    <property type="match status" value="1"/>
</dbReference>
<keyword evidence="3" id="KW-1185">Reference proteome</keyword>
<organism evidence="2 3">
    <name type="scientific">Streptomyces flavofungini</name>
    <dbReference type="NCBI Taxonomy" id="68200"/>
    <lineage>
        <taxon>Bacteria</taxon>
        <taxon>Bacillati</taxon>
        <taxon>Actinomycetota</taxon>
        <taxon>Actinomycetes</taxon>
        <taxon>Kitasatosporales</taxon>
        <taxon>Streptomycetaceae</taxon>
        <taxon>Streptomyces</taxon>
    </lineage>
</organism>
<dbReference type="Proteomes" id="UP000634780">
    <property type="component" value="Unassembled WGS sequence"/>
</dbReference>
<reference evidence="2 3" key="1">
    <citation type="submission" date="2020-12" db="EMBL/GenBank/DDBJ databases">
        <title>Streptomyces typhae sp. nov., a novel endophytic actinomycete isolated from the root of cattail pollen (Typha angustifolia L.).</title>
        <authorList>
            <person name="Peng C."/>
            <person name="Liu C."/>
        </authorList>
    </citation>
    <scope>NUCLEOTIDE SEQUENCE [LARGE SCALE GENOMIC DNA]</scope>
    <source>
        <strain evidence="2 3">JCM 4753</strain>
    </source>
</reference>
<dbReference type="SUPFAM" id="SSF51905">
    <property type="entry name" value="FAD/NAD(P)-binding domain"/>
    <property type="match status" value="1"/>
</dbReference>